<reference evidence="1 2" key="1">
    <citation type="submission" date="2024-02" db="EMBL/GenBank/DDBJ databases">
        <title>Rhodopirellula caenicola NBRC 110016.</title>
        <authorList>
            <person name="Ichikawa N."/>
            <person name="Katano-Makiyama Y."/>
            <person name="Hidaka K."/>
        </authorList>
    </citation>
    <scope>NUCLEOTIDE SEQUENCE [LARGE SCALE GENOMIC DNA]</scope>
    <source>
        <strain evidence="1 2">NBRC 110016</strain>
    </source>
</reference>
<sequence length="59" mass="6484">MAFLLHDWQISEIKATSLSMTGPLRKLTLNAPIGAVCRKTPHVASMTESPQMLKPNHSP</sequence>
<dbReference type="Proteomes" id="UP001416858">
    <property type="component" value="Unassembled WGS sequence"/>
</dbReference>
<proteinExistence type="predicted"/>
<keyword evidence="2" id="KW-1185">Reference proteome</keyword>
<gene>
    <name evidence="1" type="ORF">Rcae01_00217</name>
</gene>
<dbReference type="EMBL" id="BAABRO010000001">
    <property type="protein sequence ID" value="GAA5504778.1"/>
    <property type="molecule type" value="Genomic_DNA"/>
</dbReference>
<evidence type="ECO:0000313" key="1">
    <source>
        <dbReference type="EMBL" id="GAA5504778.1"/>
    </source>
</evidence>
<name>A0ABP9VHU7_9BACT</name>
<comment type="caution">
    <text evidence="1">The sequence shown here is derived from an EMBL/GenBank/DDBJ whole genome shotgun (WGS) entry which is preliminary data.</text>
</comment>
<protein>
    <submittedName>
        <fullName evidence="1">Uncharacterized protein</fullName>
    </submittedName>
</protein>
<evidence type="ECO:0000313" key="2">
    <source>
        <dbReference type="Proteomes" id="UP001416858"/>
    </source>
</evidence>
<organism evidence="1 2">
    <name type="scientific">Novipirellula caenicola</name>
    <dbReference type="NCBI Taxonomy" id="1536901"/>
    <lineage>
        <taxon>Bacteria</taxon>
        <taxon>Pseudomonadati</taxon>
        <taxon>Planctomycetota</taxon>
        <taxon>Planctomycetia</taxon>
        <taxon>Pirellulales</taxon>
        <taxon>Pirellulaceae</taxon>
        <taxon>Novipirellula</taxon>
    </lineage>
</organism>
<accession>A0ABP9VHU7</accession>